<accession>A0A9D1HTS3</accession>
<proteinExistence type="predicted"/>
<evidence type="ECO:0000313" key="2">
    <source>
        <dbReference type="Proteomes" id="UP000824087"/>
    </source>
</evidence>
<name>A0A9D1HTS3_9BACT</name>
<sequence length="85" mass="9887">MRSQVLGVIRELENSIRICEDTVTNIRTNYMIEGESLHSQYLDDCKEQLNLQLVSLRNTILPTIDQNLSNLKNKIRIEEERILAS</sequence>
<reference evidence="1" key="2">
    <citation type="journal article" date="2021" name="PeerJ">
        <title>Extensive microbial diversity within the chicken gut microbiome revealed by metagenomics and culture.</title>
        <authorList>
            <person name="Gilroy R."/>
            <person name="Ravi A."/>
            <person name="Getino M."/>
            <person name="Pursley I."/>
            <person name="Horton D.L."/>
            <person name="Alikhan N.F."/>
            <person name="Baker D."/>
            <person name="Gharbi K."/>
            <person name="Hall N."/>
            <person name="Watson M."/>
            <person name="Adriaenssens E.M."/>
            <person name="Foster-Nyarko E."/>
            <person name="Jarju S."/>
            <person name="Secka A."/>
            <person name="Antonio M."/>
            <person name="Oren A."/>
            <person name="Chaudhuri R.R."/>
            <person name="La Ragione R."/>
            <person name="Hildebrand F."/>
            <person name="Pallen M.J."/>
        </authorList>
    </citation>
    <scope>NUCLEOTIDE SEQUENCE</scope>
    <source>
        <strain evidence="1">CHK197-8231</strain>
    </source>
</reference>
<dbReference type="AlphaFoldDB" id="A0A9D1HTS3"/>
<evidence type="ECO:0000313" key="1">
    <source>
        <dbReference type="EMBL" id="HIU22391.1"/>
    </source>
</evidence>
<organism evidence="1 2">
    <name type="scientific">Candidatus Fimihabitans intestinipullorum</name>
    <dbReference type="NCBI Taxonomy" id="2840820"/>
    <lineage>
        <taxon>Bacteria</taxon>
        <taxon>Bacillati</taxon>
        <taxon>Mycoplasmatota</taxon>
        <taxon>Mycoplasmatota incertae sedis</taxon>
        <taxon>Candidatus Fimihabitans</taxon>
    </lineage>
</organism>
<dbReference type="EMBL" id="DVML01000012">
    <property type="protein sequence ID" value="HIU22391.1"/>
    <property type="molecule type" value="Genomic_DNA"/>
</dbReference>
<reference evidence="1" key="1">
    <citation type="submission" date="2020-10" db="EMBL/GenBank/DDBJ databases">
        <authorList>
            <person name="Gilroy R."/>
        </authorList>
    </citation>
    <scope>NUCLEOTIDE SEQUENCE</scope>
    <source>
        <strain evidence="1">CHK197-8231</strain>
    </source>
</reference>
<protein>
    <submittedName>
        <fullName evidence="1">Uncharacterized protein</fullName>
    </submittedName>
</protein>
<gene>
    <name evidence="1" type="ORF">IAD49_02285</name>
</gene>
<comment type="caution">
    <text evidence="1">The sequence shown here is derived from an EMBL/GenBank/DDBJ whole genome shotgun (WGS) entry which is preliminary data.</text>
</comment>
<dbReference type="Proteomes" id="UP000824087">
    <property type="component" value="Unassembled WGS sequence"/>
</dbReference>